<protein>
    <submittedName>
        <fullName evidence="1">Uncharacterized protein</fullName>
    </submittedName>
</protein>
<proteinExistence type="predicted"/>
<keyword evidence="2" id="KW-1185">Reference proteome</keyword>
<gene>
    <name evidence="1" type="ORF">Pyn_28434</name>
</gene>
<accession>A0A314V0B2</accession>
<evidence type="ECO:0000313" key="2">
    <source>
        <dbReference type="Proteomes" id="UP000250321"/>
    </source>
</evidence>
<name>A0A314V0B2_PRUYE</name>
<comment type="caution">
    <text evidence="1">The sequence shown here is derived from an EMBL/GenBank/DDBJ whole genome shotgun (WGS) entry which is preliminary data.</text>
</comment>
<dbReference type="AlphaFoldDB" id="A0A314V0B2"/>
<sequence length="95" mass="10793">MAELGIGSYCLGSVDEELAMVIGCRVNFFREKIESGWVAERGGGDREGGGHGRRVVWAKWWSSWENCLGKMVVMVGWWGWGQGCQERRGKRRGKW</sequence>
<reference evidence="1 2" key="1">
    <citation type="submission" date="2018-02" db="EMBL/GenBank/DDBJ databases">
        <title>Draft genome of wild Prunus yedoensis var. nudiflora.</title>
        <authorList>
            <person name="Baek S."/>
            <person name="Kim J.-H."/>
            <person name="Choi K."/>
            <person name="Kim G.-B."/>
            <person name="Cho A."/>
            <person name="Jang H."/>
            <person name="Shin C.-H."/>
            <person name="Yu H.-J."/>
            <person name="Mun J.-H."/>
        </authorList>
    </citation>
    <scope>NUCLEOTIDE SEQUENCE [LARGE SCALE GENOMIC DNA]</scope>
    <source>
        <strain evidence="2">cv. Jeju island</strain>
        <tissue evidence="1">Leaf</tissue>
    </source>
</reference>
<dbReference type="EMBL" id="PJQY01002852">
    <property type="protein sequence ID" value="PQM42252.1"/>
    <property type="molecule type" value="Genomic_DNA"/>
</dbReference>
<evidence type="ECO:0000313" key="1">
    <source>
        <dbReference type="EMBL" id="PQM42252.1"/>
    </source>
</evidence>
<dbReference type="Proteomes" id="UP000250321">
    <property type="component" value="Unassembled WGS sequence"/>
</dbReference>
<organism evidence="1 2">
    <name type="scientific">Prunus yedoensis var. nudiflora</name>
    <dbReference type="NCBI Taxonomy" id="2094558"/>
    <lineage>
        <taxon>Eukaryota</taxon>
        <taxon>Viridiplantae</taxon>
        <taxon>Streptophyta</taxon>
        <taxon>Embryophyta</taxon>
        <taxon>Tracheophyta</taxon>
        <taxon>Spermatophyta</taxon>
        <taxon>Magnoliopsida</taxon>
        <taxon>eudicotyledons</taxon>
        <taxon>Gunneridae</taxon>
        <taxon>Pentapetalae</taxon>
        <taxon>rosids</taxon>
        <taxon>fabids</taxon>
        <taxon>Rosales</taxon>
        <taxon>Rosaceae</taxon>
        <taxon>Amygdaloideae</taxon>
        <taxon>Amygdaleae</taxon>
        <taxon>Prunus</taxon>
    </lineage>
</organism>